<dbReference type="AlphaFoldDB" id="A0A8C4ZW12"/>
<reference evidence="1" key="1">
    <citation type="submission" date="2025-08" db="UniProtKB">
        <authorList>
            <consortium name="Ensembl"/>
        </authorList>
    </citation>
    <scope>IDENTIFICATION</scope>
</reference>
<dbReference type="Ensembl" id="ENSGMOT00000073742.1">
    <property type="protein sequence ID" value="ENSGMOP00000023008.1"/>
    <property type="gene ID" value="ENSGMOG00000007152.2"/>
</dbReference>
<organism evidence="1 2">
    <name type="scientific">Gadus morhua</name>
    <name type="common">Atlantic cod</name>
    <dbReference type="NCBI Taxonomy" id="8049"/>
    <lineage>
        <taxon>Eukaryota</taxon>
        <taxon>Metazoa</taxon>
        <taxon>Chordata</taxon>
        <taxon>Craniata</taxon>
        <taxon>Vertebrata</taxon>
        <taxon>Euteleostomi</taxon>
        <taxon>Actinopterygii</taxon>
        <taxon>Neopterygii</taxon>
        <taxon>Teleostei</taxon>
        <taxon>Neoteleostei</taxon>
        <taxon>Acanthomorphata</taxon>
        <taxon>Zeiogadaria</taxon>
        <taxon>Gadariae</taxon>
        <taxon>Gadiformes</taxon>
        <taxon>Gadoidei</taxon>
        <taxon>Gadidae</taxon>
        <taxon>Gadus</taxon>
    </lineage>
</organism>
<protein>
    <submittedName>
        <fullName evidence="1">Uncharacterized protein</fullName>
    </submittedName>
</protein>
<dbReference type="Proteomes" id="UP000694546">
    <property type="component" value="Chromosome 7"/>
</dbReference>
<evidence type="ECO:0000313" key="2">
    <source>
        <dbReference type="Proteomes" id="UP000694546"/>
    </source>
</evidence>
<sequence length="80" mass="9039">MAAPGKQYGLILSQKKSLTKNATLQRPSVFGDDSDDEVGTYFGCFYFTWKSLFTSNVNWPNAVILVFRFSMTSLIMLTSR</sequence>
<proteinExistence type="predicted"/>
<keyword evidence="2" id="KW-1185">Reference proteome</keyword>
<evidence type="ECO:0000313" key="1">
    <source>
        <dbReference type="Ensembl" id="ENSGMOP00000023008.1"/>
    </source>
</evidence>
<name>A0A8C4ZW12_GADMO</name>
<reference evidence="1" key="2">
    <citation type="submission" date="2025-09" db="UniProtKB">
        <authorList>
            <consortium name="Ensembl"/>
        </authorList>
    </citation>
    <scope>IDENTIFICATION</scope>
</reference>
<accession>A0A8C4ZW12</accession>
<dbReference type="GeneTree" id="ENSGT00940000154049"/>